<dbReference type="PATRIC" id="fig|155920.8.peg.2453"/>
<dbReference type="Proteomes" id="UP000027215">
    <property type="component" value="Chromosome"/>
</dbReference>
<keyword evidence="1" id="KW-0812">Transmembrane</keyword>
<dbReference type="HOGENOM" id="CLU_215048_0_0_6"/>
<proteinExistence type="predicted"/>
<reference evidence="2 3" key="1">
    <citation type="submission" date="2013-08" db="EMBL/GenBank/DDBJ databases">
        <authorList>
            <person name="Stouthamer R."/>
            <person name="Nunney L."/>
        </authorList>
    </citation>
    <scope>NUCLEOTIDE SEQUENCE [LARGE SCALE GENOMIC DNA]</scope>
    <source>
        <strain evidence="3">ann-1</strain>
    </source>
</reference>
<gene>
    <name evidence="2" type="ORF">D934_10475</name>
</gene>
<keyword evidence="1" id="KW-0472">Membrane</keyword>
<evidence type="ECO:0000256" key="1">
    <source>
        <dbReference type="SAM" id="Phobius"/>
    </source>
</evidence>
<dbReference type="AlphaFoldDB" id="A0A060H434"/>
<feature type="transmembrane region" description="Helical" evidence="1">
    <location>
        <begin position="27"/>
        <end position="49"/>
    </location>
</feature>
<organism evidence="2 3">
    <name type="scientific">Xylella fastidiosa subsp. sandyi Ann-1</name>
    <dbReference type="NCBI Taxonomy" id="155920"/>
    <lineage>
        <taxon>Bacteria</taxon>
        <taxon>Pseudomonadati</taxon>
        <taxon>Pseudomonadota</taxon>
        <taxon>Gammaproteobacteria</taxon>
        <taxon>Lysobacterales</taxon>
        <taxon>Lysobacteraceae</taxon>
        <taxon>Xylella</taxon>
    </lineage>
</organism>
<sequence length="51" mass="5733">MLVMAIIINDVDCVGSGIVVRLDQFDWLINSVFKMNMGAFCICFSLLYIEA</sequence>
<name>A0A060H434_XYLFS</name>
<evidence type="ECO:0000313" key="2">
    <source>
        <dbReference type="EMBL" id="AIC11524.1"/>
    </source>
</evidence>
<protein>
    <submittedName>
        <fullName evidence="2">Uncharacterized protein</fullName>
    </submittedName>
</protein>
<dbReference type="EMBL" id="CP006696">
    <property type="protein sequence ID" value="AIC11524.1"/>
    <property type="molecule type" value="Genomic_DNA"/>
</dbReference>
<dbReference type="KEGG" id="xfs:D934_10475"/>
<keyword evidence="1" id="KW-1133">Transmembrane helix</keyword>
<accession>A0A060H434</accession>
<evidence type="ECO:0000313" key="3">
    <source>
        <dbReference type="Proteomes" id="UP000027215"/>
    </source>
</evidence>